<dbReference type="AlphaFoldDB" id="A0A1I7U637"/>
<proteinExistence type="predicted"/>
<keyword evidence="1" id="KW-1185">Reference proteome</keyword>
<dbReference type="WBParaSite" id="Csp11.Scaffold629.g15233.t1">
    <property type="protein sequence ID" value="Csp11.Scaffold629.g15233.t1"/>
    <property type="gene ID" value="Csp11.Scaffold629.g15233"/>
</dbReference>
<reference evidence="2" key="1">
    <citation type="submission" date="2016-11" db="UniProtKB">
        <authorList>
            <consortium name="WormBaseParasite"/>
        </authorList>
    </citation>
    <scope>IDENTIFICATION</scope>
</reference>
<evidence type="ECO:0000313" key="2">
    <source>
        <dbReference type="WBParaSite" id="Csp11.Scaffold629.g15233.t1"/>
    </source>
</evidence>
<organism evidence="1 2">
    <name type="scientific">Caenorhabditis tropicalis</name>
    <dbReference type="NCBI Taxonomy" id="1561998"/>
    <lineage>
        <taxon>Eukaryota</taxon>
        <taxon>Metazoa</taxon>
        <taxon>Ecdysozoa</taxon>
        <taxon>Nematoda</taxon>
        <taxon>Chromadorea</taxon>
        <taxon>Rhabditida</taxon>
        <taxon>Rhabditina</taxon>
        <taxon>Rhabditomorpha</taxon>
        <taxon>Rhabditoidea</taxon>
        <taxon>Rhabditidae</taxon>
        <taxon>Peloderinae</taxon>
        <taxon>Caenorhabditis</taxon>
    </lineage>
</organism>
<name>A0A1I7U637_9PELO</name>
<dbReference type="Proteomes" id="UP000095282">
    <property type="component" value="Unplaced"/>
</dbReference>
<evidence type="ECO:0000313" key="1">
    <source>
        <dbReference type="Proteomes" id="UP000095282"/>
    </source>
</evidence>
<protein>
    <submittedName>
        <fullName evidence="2">Transcriptional regulator</fullName>
    </submittedName>
</protein>
<accession>A0A1I7U637</accession>
<sequence>MKAYLQKMDRIVDGQLDEILDSRTLRLSRYTKRFLIDYDRLEDEEIIRRVNIFRQELLIVIPPEYEYEFILKQPFLNLCKRIRAFFSNKKVDPK</sequence>